<dbReference type="GO" id="GO:0015225">
    <property type="term" value="F:biotin transmembrane transporter activity"/>
    <property type="evidence" value="ECO:0007669"/>
    <property type="project" value="UniProtKB-UniRule"/>
</dbReference>
<protein>
    <recommendedName>
        <fullName evidence="2">Biotin transporter</fullName>
    </recommendedName>
</protein>
<dbReference type="Proteomes" id="UP000290759">
    <property type="component" value="Unassembled WGS sequence"/>
</dbReference>
<feature type="transmembrane region" description="Helical" evidence="3">
    <location>
        <begin position="85"/>
        <end position="107"/>
    </location>
</feature>
<accession>A0A4Q2U9Q8</accession>
<dbReference type="AlphaFoldDB" id="A0A4Q2U9Q8"/>
<feature type="transmembrane region" description="Helical" evidence="3">
    <location>
        <begin position="59"/>
        <end position="79"/>
    </location>
</feature>
<dbReference type="GO" id="GO:0005886">
    <property type="term" value="C:plasma membrane"/>
    <property type="evidence" value="ECO:0007669"/>
    <property type="project" value="UniProtKB-SubCell"/>
</dbReference>
<keyword evidence="2" id="KW-0813">Transport</keyword>
<keyword evidence="3" id="KW-1133">Transmembrane helix</keyword>
<reference evidence="4 5" key="1">
    <citation type="submission" date="2018-12" db="EMBL/GenBank/DDBJ databases">
        <authorList>
            <person name="Grouzdev D.S."/>
            <person name="Krutkina M.S."/>
        </authorList>
    </citation>
    <scope>NUCLEOTIDE SEQUENCE [LARGE SCALE GENOMIC DNA]</scope>
    <source>
        <strain evidence="4 5">RmlP026</strain>
    </source>
</reference>
<name>A0A4Q2U9Q8_9HYPH</name>
<feature type="transmembrane region" description="Helical" evidence="3">
    <location>
        <begin position="119"/>
        <end position="138"/>
    </location>
</feature>
<sequence length="192" mass="20077">MPIHGWTLAEGGPVGGILAVFAGSALLAASAWVQVPMWPVPTTMQTFAVLVIGARYRPWLGAATVVAYLMEAALGLPVLAGGRPFGGATSGYLAGFLLAVVVVSWAVRSGGTRRDWPRLLGALLLGQASIYVPGLVWLDAVWLHDLPATLAAGLLPFLPGDALKLLLAAVVLRLLQRTTKAHHHPGDSHADD</sequence>
<reference evidence="4 5" key="2">
    <citation type="submission" date="2019-02" db="EMBL/GenBank/DDBJ databases">
        <title>'Lichenibacterium ramalinii' gen. nov. sp. nov., 'Lichenibacterium minor' gen. nov. sp. nov.</title>
        <authorList>
            <person name="Pankratov T."/>
        </authorList>
    </citation>
    <scope>NUCLEOTIDE SEQUENCE [LARGE SCALE GENOMIC DNA]</scope>
    <source>
        <strain evidence="4 5">RmlP026</strain>
    </source>
</reference>
<dbReference type="PIRSF" id="PIRSF016661">
    <property type="entry name" value="BioY"/>
    <property type="match status" value="1"/>
</dbReference>
<comment type="caution">
    <text evidence="4">The sequence shown here is derived from an EMBL/GenBank/DDBJ whole genome shotgun (WGS) entry which is preliminary data.</text>
</comment>
<keyword evidence="3" id="KW-0812">Transmembrane</keyword>
<keyword evidence="2 3" id="KW-0472">Membrane</keyword>
<feature type="transmembrane region" description="Helical" evidence="3">
    <location>
        <begin position="16"/>
        <end position="38"/>
    </location>
</feature>
<evidence type="ECO:0000313" key="4">
    <source>
        <dbReference type="EMBL" id="RYC33553.1"/>
    </source>
</evidence>
<dbReference type="OrthoDB" id="9803495at2"/>
<keyword evidence="5" id="KW-1185">Reference proteome</keyword>
<dbReference type="EMBL" id="QYBB01000002">
    <property type="protein sequence ID" value="RYC33553.1"/>
    <property type="molecule type" value="Genomic_DNA"/>
</dbReference>
<feature type="transmembrane region" description="Helical" evidence="3">
    <location>
        <begin position="150"/>
        <end position="175"/>
    </location>
</feature>
<gene>
    <name evidence="4" type="ORF">D3273_03560</name>
</gene>
<dbReference type="PANTHER" id="PTHR34295:SF1">
    <property type="entry name" value="BIOTIN TRANSPORTER BIOY"/>
    <property type="match status" value="1"/>
</dbReference>
<dbReference type="Gene3D" id="1.10.1760.20">
    <property type="match status" value="1"/>
</dbReference>
<dbReference type="PANTHER" id="PTHR34295">
    <property type="entry name" value="BIOTIN TRANSPORTER BIOY"/>
    <property type="match status" value="1"/>
</dbReference>
<organism evidence="4 5">
    <name type="scientific">Lichenibacterium minor</name>
    <dbReference type="NCBI Taxonomy" id="2316528"/>
    <lineage>
        <taxon>Bacteria</taxon>
        <taxon>Pseudomonadati</taxon>
        <taxon>Pseudomonadota</taxon>
        <taxon>Alphaproteobacteria</taxon>
        <taxon>Hyphomicrobiales</taxon>
        <taxon>Lichenihabitantaceae</taxon>
        <taxon>Lichenibacterium</taxon>
    </lineage>
</organism>
<dbReference type="InterPro" id="IPR003784">
    <property type="entry name" value="BioY"/>
</dbReference>
<evidence type="ECO:0000256" key="1">
    <source>
        <dbReference type="ARBA" id="ARBA00010692"/>
    </source>
</evidence>
<evidence type="ECO:0000256" key="2">
    <source>
        <dbReference type="PIRNR" id="PIRNR016661"/>
    </source>
</evidence>
<comment type="similarity">
    <text evidence="1 2">Belongs to the BioY family.</text>
</comment>
<comment type="subcellular location">
    <subcellularLocation>
        <location evidence="2">Cell membrane</location>
        <topology evidence="2">Multi-pass membrane protein</topology>
    </subcellularLocation>
</comment>
<keyword evidence="2" id="KW-1003">Cell membrane</keyword>
<evidence type="ECO:0000313" key="5">
    <source>
        <dbReference type="Proteomes" id="UP000290759"/>
    </source>
</evidence>
<proteinExistence type="inferred from homology"/>
<dbReference type="RefSeq" id="WP_129223550.1">
    <property type="nucleotide sequence ID" value="NZ_QYBB01000002.1"/>
</dbReference>
<dbReference type="Pfam" id="PF02632">
    <property type="entry name" value="BioY"/>
    <property type="match status" value="1"/>
</dbReference>
<evidence type="ECO:0000256" key="3">
    <source>
        <dbReference type="SAM" id="Phobius"/>
    </source>
</evidence>